<comment type="caution">
    <text evidence="4">The sequence shown here is derived from an EMBL/GenBank/DDBJ whole genome shotgun (WGS) entry which is preliminary data.</text>
</comment>
<dbReference type="Gene3D" id="2.40.50.140">
    <property type="entry name" value="Nucleic acid-binding proteins"/>
    <property type="match status" value="1"/>
</dbReference>
<dbReference type="InterPro" id="IPR000424">
    <property type="entry name" value="Primosome_PriB/ssb"/>
</dbReference>
<dbReference type="InterPro" id="IPR012340">
    <property type="entry name" value="NA-bd_OB-fold"/>
</dbReference>
<dbReference type="NCBIfam" id="TIGR00621">
    <property type="entry name" value="ssb"/>
    <property type="match status" value="1"/>
</dbReference>
<dbReference type="PIRSF" id="PIRSF002070">
    <property type="entry name" value="SSB"/>
    <property type="match status" value="1"/>
</dbReference>
<dbReference type="PANTHER" id="PTHR10302">
    <property type="entry name" value="SINGLE-STRANDED DNA-BINDING PROTEIN"/>
    <property type="match status" value="1"/>
</dbReference>
<gene>
    <name evidence="4" type="ORF">ACFQ39_06935</name>
</gene>
<evidence type="ECO:0000313" key="4">
    <source>
        <dbReference type="EMBL" id="MFD1315348.1"/>
    </source>
</evidence>
<dbReference type="InterPro" id="IPR011344">
    <property type="entry name" value="ssDNA-bd"/>
</dbReference>
<comment type="caution">
    <text evidence="2">Lacks conserved residue(s) required for the propagation of feature annotation.</text>
</comment>
<dbReference type="PROSITE" id="PS50935">
    <property type="entry name" value="SSB"/>
    <property type="match status" value="1"/>
</dbReference>
<dbReference type="CDD" id="cd04496">
    <property type="entry name" value="SSB_OBF"/>
    <property type="match status" value="1"/>
</dbReference>
<dbReference type="HAMAP" id="MF_00984">
    <property type="entry name" value="SSB"/>
    <property type="match status" value="1"/>
</dbReference>
<evidence type="ECO:0000313" key="5">
    <source>
        <dbReference type="Proteomes" id="UP001597201"/>
    </source>
</evidence>
<accession>A0ABW3Y1L1</accession>
<evidence type="ECO:0000256" key="1">
    <source>
        <dbReference type="ARBA" id="ARBA00023125"/>
    </source>
</evidence>
<evidence type="ECO:0000256" key="2">
    <source>
        <dbReference type="HAMAP-Rule" id="MF_00984"/>
    </source>
</evidence>
<dbReference type="EMBL" id="JBHTMY010000002">
    <property type="protein sequence ID" value="MFD1315348.1"/>
    <property type="molecule type" value="Genomic_DNA"/>
</dbReference>
<evidence type="ECO:0000256" key="3">
    <source>
        <dbReference type="PIRNR" id="PIRNR002070"/>
    </source>
</evidence>
<reference evidence="5" key="1">
    <citation type="journal article" date="2019" name="Int. J. Syst. Evol. Microbiol.">
        <title>The Global Catalogue of Microorganisms (GCM) 10K type strain sequencing project: providing services to taxonomists for standard genome sequencing and annotation.</title>
        <authorList>
            <consortium name="The Broad Institute Genomics Platform"/>
            <consortium name="The Broad Institute Genome Sequencing Center for Infectious Disease"/>
            <person name="Wu L."/>
            <person name="Ma J."/>
        </authorList>
    </citation>
    <scope>NUCLEOTIDE SEQUENCE [LARGE SCALE GENOMIC DNA]</scope>
    <source>
        <strain evidence="5">CCUG 61485</strain>
    </source>
</reference>
<dbReference type="Proteomes" id="UP001597201">
    <property type="component" value="Unassembled WGS sequence"/>
</dbReference>
<dbReference type="PANTHER" id="PTHR10302:SF0">
    <property type="entry name" value="SINGLE-STRANDED DNA-BINDING PROTEIN, MITOCHONDRIAL"/>
    <property type="match status" value="1"/>
</dbReference>
<keyword evidence="1 2" id="KW-0238">DNA-binding</keyword>
<keyword evidence="5" id="KW-1185">Reference proteome</keyword>
<organism evidence="4 5">
    <name type="scientific">Namhaeicola litoreus</name>
    <dbReference type="NCBI Taxonomy" id="1052145"/>
    <lineage>
        <taxon>Bacteria</taxon>
        <taxon>Pseudomonadati</taxon>
        <taxon>Bacteroidota</taxon>
        <taxon>Flavobacteriia</taxon>
        <taxon>Flavobacteriales</taxon>
        <taxon>Flavobacteriaceae</taxon>
        <taxon>Namhaeicola</taxon>
    </lineage>
</organism>
<protein>
    <recommendedName>
        <fullName evidence="2 3">Single-stranded DNA-binding protein</fullName>
        <shortName evidence="2">SSB</shortName>
    </recommendedName>
</protein>
<name>A0ABW3Y1L1_9FLAO</name>
<dbReference type="RefSeq" id="WP_377177412.1">
    <property type="nucleotide sequence ID" value="NZ_JBHTMY010000002.1"/>
</dbReference>
<proteinExistence type="inferred from homology"/>
<comment type="subunit">
    <text evidence="2">Homotetramer.</text>
</comment>
<sequence length="111" mass="12626">MNNLRNRVQLIGHLGNKPEIKTLDSGKKMAKFSIATNETYKNNKGEKVTDTEWHNVVAWNKTAEIAEMFLDKGKEIAIEGKLSTRSYEDQQGVKRYVTEIVCQELLLLGSK</sequence>
<dbReference type="Pfam" id="PF00436">
    <property type="entry name" value="SSB"/>
    <property type="match status" value="1"/>
</dbReference>
<dbReference type="SUPFAM" id="SSF50249">
    <property type="entry name" value="Nucleic acid-binding proteins"/>
    <property type="match status" value="1"/>
</dbReference>
<dbReference type="GO" id="GO:0003677">
    <property type="term" value="F:DNA binding"/>
    <property type="evidence" value="ECO:0007669"/>
    <property type="project" value="UniProtKB-KW"/>
</dbReference>